<evidence type="ECO:0000256" key="12">
    <source>
        <dbReference type="ARBA" id="ARBA00033413"/>
    </source>
</evidence>
<dbReference type="NCBIfam" id="TIGR01498">
    <property type="entry name" value="folK"/>
    <property type="match status" value="1"/>
</dbReference>
<evidence type="ECO:0000313" key="14">
    <source>
        <dbReference type="EMBL" id="REG90606.1"/>
    </source>
</evidence>
<evidence type="ECO:0000256" key="5">
    <source>
        <dbReference type="ARBA" id="ARBA00022679"/>
    </source>
</evidence>
<evidence type="ECO:0000313" key="15">
    <source>
        <dbReference type="Proteomes" id="UP000256405"/>
    </source>
</evidence>
<evidence type="ECO:0000256" key="4">
    <source>
        <dbReference type="ARBA" id="ARBA00016218"/>
    </source>
</evidence>
<evidence type="ECO:0000259" key="13">
    <source>
        <dbReference type="Pfam" id="PF01288"/>
    </source>
</evidence>
<evidence type="ECO:0000256" key="11">
    <source>
        <dbReference type="ARBA" id="ARBA00029766"/>
    </source>
</evidence>
<dbReference type="RefSeq" id="WP_317045499.1">
    <property type="nucleotide sequence ID" value="NZ_MSSW01000032.1"/>
</dbReference>
<evidence type="ECO:0000256" key="10">
    <source>
        <dbReference type="ARBA" id="ARBA00029409"/>
    </source>
</evidence>
<dbReference type="GO" id="GO:0046654">
    <property type="term" value="P:tetrahydrofolate biosynthetic process"/>
    <property type="evidence" value="ECO:0007669"/>
    <property type="project" value="UniProtKB-UniPathway"/>
</dbReference>
<evidence type="ECO:0000256" key="2">
    <source>
        <dbReference type="ARBA" id="ARBA00005810"/>
    </source>
</evidence>
<keyword evidence="8" id="KW-0067">ATP-binding</keyword>
<evidence type="ECO:0000256" key="9">
    <source>
        <dbReference type="ARBA" id="ARBA00022909"/>
    </source>
</evidence>
<comment type="pathway">
    <text evidence="1">Cofactor biosynthesis; tetrahydrofolate biosynthesis; 2-amino-4-hydroxy-6-hydroxymethyl-7,8-dihydropteridine diphosphate from 7,8-dihydroneopterin triphosphate: step 4/4.</text>
</comment>
<dbReference type="Pfam" id="PF01288">
    <property type="entry name" value="HPPK"/>
    <property type="match status" value="1"/>
</dbReference>
<dbReference type="CDD" id="cd00483">
    <property type="entry name" value="HPPK"/>
    <property type="match status" value="1"/>
</dbReference>
<evidence type="ECO:0000256" key="3">
    <source>
        <dbReference type="ARBA" id="ARBA00013253"/>
    </source>
</evidence>
<evidence type="ECO:0000256" key="8">
    <source>
        <dbReference type="ARBA" id="ARBA00022840"/>
    </source>
</evidence>
<dbReference type="UniPathway" id="UPA00077">
    <property type="reaction ID" value="UER00155"/>
</dbReference>
<dbReference type="EC" id="2.7.6.3" evidence="3"/>
<dbReference type="Gene3D" id="3.30.70.560">
    <property type="entry name" value="7,8-Dihydro-6-hydroxymethylpterin-pyrophosphokinase HPPK"/>
    <property type="match status" value="1"/>
</dbReference>
<name>A0A3E0E129_9BACT</name>
<dbReference type="GO" id="GO:0046656">
    <property type="term" value="P:folic acid biosynthetic process"/>
    <property type="evidence" value="ECO:0007669"/>
    <property type="project" value="UniProtKB-KW"/>
</dbReference>
<sequence length="173" mass="19727">MEHVYKSNYKLRMFEKVVLILGGNKGDRKALLRSAVEAVSELGELTLISKIYETEAWGGVAKGLFLNQVVEIKTSYSPSELLAFAQKTETDLGRKREEHWGDRTMDIDIIYFGKRVIDTPGLRIPHPFLTERKFVLAPLAEILPDFIHPVFGKSSQQMLEDCEDKSEVRKLKS</sequence>
<dbReference type="GO" id="GO:0003848">
    <property type="term" value="F:2-amino-4-hydroxy-6-hydroxymethyldihydropteridine diphosphokinase activity"/>
    <property type="evidence" value="ECO:0007669"/>
    <property type="project" value="UniProtKB-EC"/>
</dbReference>
<dbReference type="Proteomes" id="UP000256405">
    <property type="component" value="Unassembled WGS sequence"/>
</dbReference>
<evidence type="ECO:0000256" key="1">
    <source>
        <dbReference type="ARBA" id="ARBA00005051"/>
    </source>
</evidence>
<keyword evidence="7 14" id="KW-0418">Kinase</keyword>
<comment type="caution">
    <text evidence="14">The sequence shown here is derived from an EMBL/GenBank/DDBJ whole genome shotgun (WGS) entry which is preliminary data.</text>
</comment>
<keyword evidence="6" id="KW-0547">Nucleotide-binding</keyword>
<gene>
    <name evidence="14" type="ORF">C8N25_106105</name>
</gene>
<organism evidence="14 15">
    <name type="scientific">Algoriphagus antarcticus</name>
    <dbReference type="NCBI Taxonomy" id="238540"/>
    <lineage>
        <taxon>Bacteria</taxon>
        <taxon>Pseudomonadati</taxon>
        <taxon>Bacteroidota</taxon>
        <taxon>Cytophagia</taxon>
        <taxon>Cytophagales</taxon>
        <taxon>Cyclobacteriaceae</taxon>
        <taxon>Algoriphagus</taxon>
    </lineage>
</organism>
<dbReference type="GO" id="GO:0005524">
    <property type="term" value="F:ATP binding"/>
    <property type="evidence" value="ECO:0007669"/>
    <property type="project" value="UniProtKB-KW"/>
</dbReference>
<protein>
    <recommendedName>
        <fullName evidence="4">2-amino-4-hydroxy-6-hydroxymethyldihydropteridine pyrophosphokinase</fullName>
        <ecNumber evidence="3">2.7.6.3</ecNumber>
    </recommendedName>
    <alternativeName>
        <fullName evidence="11">6-hydroxymethyl-7,8-dihydropterin pyrophosphokinase</fullName>
    </alternativeName>
    <alternativeName>
        <fullName evidence="12">7,8-dihydro-6-hydroxymethylpterin-pyrophosphokinase</fullName>
    </alternativeName>
</protein>
<evidence type="ECO:0000256" key="6">
    <source>
        <dbReference type="ARBA" id="ARBA00022741"/>
    </source>
</evidence>
<keyword evidence="9" id="KW-0289">Folate biosynthesis</keyword>
<keyword evidence="15" id="KW-1185">Reference proteome</keyword>
<evidence type="ECO:0000256" key="7">
    <source>
        <dbReference type="ARBA" id="ARBA00022777"/>
    </source>
</evidence>
<reference evidence="14 15" key="1">
    <citation type="submission" date="2018-08" db="EMBL/GenBank/DDBJ databases">
        <title>Genomic Encyclopedia of Archaeal and Bacterial Type Strains, Phase II (KMG-II): from individual species to whole genera.</title>
        <authorList>
            <person name="Goeker M."/>
        </authorList>
    </citation>
    <scope>NUCLEOTIDE SEQUENCE [LARGE SCALE GENOMIC DNA]</scope>
    <source>
        <strain evidence="14 15">DSM 15986</strain>
    </source>
</reference>
<dbReference type="AlphaFoldDB" id="A0A3E0E129"/>
<dbReference type="EMBL" id="QUNF01000006">
    <property type="protein sequence ID" value="REG90606.1"/>
    <property type="molecule type" value="Genomic_DNA"/>
</dbReference>
<comment type="similarity">
    <text evidence="2">Belongs to the HPPK family.</text>
</comment>
<dbReference type="PANTHER" id="PTHR43071">
    <property type="entry name" value="2-AMINO-4-HYDROXY-6-HYDROXYMETHYLDIHYDROPTERIDINE PYROPHOSPHOKINASE"/>
    <property type="match status" value="1"/>
</dbReference>
<dbReference type="InterPro" id="IPR000550">
    <property type="entry name" value="Hppk"/>
</dbReference>
<dbReference type="PANTHER" id="PTHR43071:SF1">
    <property type="entry name" value="2-AMINO-4-HYDROXY-6-HYDROXYMETHYLDIHYDROPTERIDINE PYROPHOSPHOKINASE"/>
    <property type="match status" value="1"/>
</dbReference>
<dbReference type="SUPFAM" id="SSF55083">
    <property type="entry name" value="6-hydroxymethyl-7,8-dihydropterin pyrophosphokinase, HPPK"/>
    <property type="match status" value="1"/>
</dbReference>
<dbReference type="InterPro" id="IPR035907">
    <property type="entry name" value="Hppk_sf"/>
</dbReference>
<proteinExistence type="inferred from homology"/>
<comment type="function">
    <text evidence="10">Catalyzes the transfer of pyrophosphate from adenosine triphosphate (ATP) to 6-hydroxymethyl-7,8-dihydropterin, an enzymatic step in folate biosynthesis pathway.</text>
</comment>
<feature type="domain" description="7,8-dihydro-6-hydroxymethylpterin-pyrophosphokinase" evidence="13">
    <location>
        <begin position="19"/>
        <end position="144"/>
    </location>
</feature>
<dbReference type="GO" id="GO:0016301">
    <property type="term" value="F:kinase activity"/>
    <property type="evidence" value="ECO:0007669"/>
    <property type="project" value="UniProtKB-KW"/>
</dbReference>
<keyword evidence="5" id="KW-0808">Transferase</keyword>
<accession>A0A3E0E129</accession>